<dbReference type="CDD" id="cd06223">
    <property type="entry name" value="PRTases_typeI"/>
    <property type="match status" value="1"/>
</dbReference>
<feature type="domain" description="Phosphoribosyltransferase" evidence="2">
    <location>
        <begin position="208"/>
        <end position="251"/>
    </location>
</feature>
<keyword evidence="4" id="KW-1185">Reference proteome</keyword>
<reference evidence="3 4" key="1">
    <citation type="submission" date="2022-04" db="EMBL/GenBank/DDBJ databases">
        <title>Leucobacter sp. isolated from rhizosphere of garlic.</title>
        <authorList>
            <person name="Won M."/>
            <person name="Lee C.-M."/>
            <person name="Woen H.-Y."/>
            <person name="Kwon S.-W."/>
        </authorList>
    </citation>
    <scope>NUCLEOTIDE SEQUENCE [LARGE SCALE GENOMIC DNA]</scope>
    <source>
        <strain evidence="3 4">H21R-40</strain>
    </source>
</reference>
<sequence length="255" mass="26809">MTELTGPARIASAPSDSAGIAPIGVDPAGGGLVRRLDELRLDLAALLWPTACVHCGAADRDVCLPCLVELREQEMPAPFSAGAPVFVRAAYAGPLRAALVAFKHEGRTGFARELGRQLRPPLAAALACCTGPAAPVIVAAPSRPSRTRQRGYRPVELLVSRALRGQRVPCLRLRALRTTRGRAGQVGLGPAERIENARRIAVRGDTRRVLSGREVILVDDVITTGATVAAARDALASAGAQVVAIVALCRSERRS</sequence>
<dbReference type="PANTHER" id="PTHR47505">
    <property type="entry name" value="DNA UTILIZATION PROTEIN YHGH"/>
    <property type="match status" value="1"/>
</dbReference>
<gene>
    <name evidence="3" type="ORF">MUN78_12230</name>
</gene>
<proteinExistence type="inferred from homology"/>
<dbReference type="InterPro" id="IPR029057">
    <property type="entry name" value="PRTase-like"/>
</dbReference>
<dbReference type="SUPFAM" id="SSF53271">
    <property type="entry name" value="PRTase-like"/>
    <property type="match status" value="1"/>
</dbReference>
<dbReference type="PANTHER" id="PTHR47505:SF1">
    <property type="entry name" value="DNA UTILIZATION PROTEIN YHGH"/>
    <property type="match status" value="1"/>
</dbReference>
<dbReference type="RefSeq" id="WP_244726760.1">
    <property type="nucleotide sequence ID" value="NZ_CP095045.1"/>
</dbReference>
<dbReference type="Gene3D" id="3.40.50.2020">
    <property type="match status" value="1"/>
</dbReference>
<organism evidence="3 4">
    <name type="scientific">Leucobacter allii</name>
    <dbReference type="NCBI Taxonomy" id="2932247"/>
    <lineage>
        <taxon>Bacteria</taxon>
        <taxon>Bacillati</taxon>
        <taxon>Actinomycetota</taxon>
        <taxon>Actinomycetes</taxon>
        <taxon>Micrococcales</taxon>
        <taxon>Microbacteriaceae</taxon>
        <taxon>Leucobacter</taxon>
    </lineage>
</organism>
<protein>
    <recommendedName>
        <fullName evidence="2">Phosphoribosyltransferase domain-containing protein</fullName>
    </recommendedName>
</protein>
<dbReference type="InterPro" id="IPR000836">
    <property type="entry name" value="PRTase_dom"/>
</dbReference>
<evidence type="ECO:0000256" key="1">
    <source>
        <dbReference type="ARBA" id="ARBA00008007"/>
    </source>
</evidence>
<comment type="similarity">
    <text evidence="1">Belongs to the ComF/GntX family.</text>
</comment>
<accession>A0ABY4FIC2</accession>
<dbReference type="EMBL" id="CP095045">
    <property type="protein sequence ID" value="UOQ56438.1"/>
    <property type="molecule type" value="Genomic_DNA"/>
</dbReference>
<name>A0ABY4FIC2_9MICO</name>
<evidence type="ECO:0000313" key="4">
    <source>
        <dbReference type="Proteomes" id="UP000831786"/>
    </source>
</evidence>
<evidence type="ECO:0000313" key="3">
    <source>
        <dbReference type="EMBL" id="UOQ56438.1"/>
    </source>
</evidence>
<evidence type="ECO:0000259" key="2">
    <source>
        <dbReference type="Pfam" id="PF00156"/>
    </source>
</evidence>
<dbReference type="Pfam" id="PF00156">
    <property type="entry name" value="Pribosyltran"/>
    <property type="match status" value="1"/>
</dbReference>
<dbReference type="InterPro" id="IPR051910">
    <property type="entry name" value="ComF/GntX_DNA_util-trans"/>
</dbReference>
<dbReference type="Proteomes" id="UP000831786">
    <property type="component" value="Chromosome"/>
</dbReference>